<evidence type="ECO:0000256" key="1">
    <source>
        <dbReference type="SAM" id="MobiDB-lite"/>
    </source>
</evidence>
<evidence type="ECO:0000256" key="2">
    <source>
        <dbReference type="SAM" id="SignalP"/>
    </source>
</evidence>
<reference evidence="3 4" key="1">
    <citation type="submission" date="2018-06" db="EMBL/GenBank/DDBJ databases">
        <authorList>
            <consortium name="Pathogen Informatics"/>
            <person name="Doyle S."/>
        </authorList>
    </citation>
    <scope>NUCLEOTIDE SEQUENCE [LARGE SCALE GENOMIC DNA]</scope>
    <source>
        <strain evidence="3 4">NCTC12112</strain>
    </source>
</reference>
<name>A0AAX2JAF5_9FUSO</name>
<organism evidence="3 4">
    <name type="scientific">Fusobacterium ulcerans</name>
    <dbReference type="NCBI Taxonomy" id="861"/>
    <lineage>
        <taxon>Bacteria</taxon>
        <taxon>Fusobacteriati</taxon>
        <taxon>Fusobacteriota</taxon>
        <taxon>Fusobacteriia</taxon>
        <taxon>Fusobacteriales</taxon>
        <taxon>Fusobacteriaceae</taxon>
        <taxon>Fusobacterium</taxon>
    </lineage>
</organism>
<evidence type="ECO:0000313" key="3">
    <source>
        <dbReference type="EMBL" id="SQJ01071.1"/>
    </source>
</evidence>
<proteinExistence type="predicted"/>
<dbReference type="RefSeq" id="WP_005976867.1">
    <property type="nucleotide sequence ID" value="NZ_CABKNW010000001.1"/>
</dbReference>
<dbReference type="GeneID" id="78455642"/>
<dbReference type="AlphaFoldDB" id="A0AAX2JAF5"/>
<accession>A0AAX2JAF5</accession>
<dbReference type="Proteomes" id="UP000249008">
    <property type="component" value="Chromosome 1"/>
</dbReference>
<feature type="chain" id="PRO_5043735322" description="Secreted protein" evidence="2">
    <location>
        <begin position="24"/>
        <end position="76"/>
    </location>
</feature>
<protein>
    <recommendedName>
        <fullName evidence="5">Secreted protein</fullName>
    </recommendedName>
</protein>
<evidence type="ECO:0000313" key="4">
    <source>
        <dbReference type="Proteomes" id="UP000249008"/>
    </source>
</evidence>
<dbReference type="KEGG" id="ful:C4N20_12525"/>
<feature type="region of interest" description="Disordered" evidence="1">
    <location>
        <begin position="51"/>
        <end position="76"/>
    </location>
</feature>
<evidence type="ECO:0008006" key="5">
    <source>
        <dbReference type="Google" id="ProtNLM"/>
    </source>
</evidence>
<feature type="signal peptide" evidence="2">
    <location>
        <begin position="1"/>
        <end position="23"/>
    </location>
</feature>
<keyword evidence="2" id="KW-0732">Signal</keyword>
<sequence length="76" mass="8741">MKKTTIILSTLMVMVLSNGVIYAEQGDGKPLEMDKIEVSAQEKTEKIGILNDEKTQQTEDKYEYAHSYARERSEER</sequence>
<gene>
    <name evidence="3" type="ORF">NCTC12112_01070</name>
</gene>
<dbReference type="EMBL" id="LS483487">
    <property type="protein sequence ID" value="SQJ01071.1"/>
    <property type="molecule type" value="Genomic_DNA"/>
</dbReference>